<evidence type="ECO:0000313" key="4">
    <source>
        <dbReference type="Proteomes" id="UP000676310"/>
    </source>
</evidence>
<dbReference type="RefSeq" id="XP_043174678.1">
    <property type="nucleotide sequence ID" value="XM_043318743.1"/>
</dbReference>
<sequence>MRTRLAPQRGIRIGNVSGATGDAPHAMLRMAQTGDVDFITGDWLSEMNIAWNAIAKASDPSQGYEVGFLSQLEESIDIIVEKKIKVVTNAGALNTEGLREKVRELCTKKRYGHLRIAAVLGDDVTAEVVEMIGAAAWWHDWKQDSFDELAGALVAGHLIECGPYVCGAKFSGFKDLLPGLVDVGFPIAEVMRNGSSYITKQEDLGGKVTAANVTAQLLYELQGEMYLNPDVVADIRTVHITPTAEPRREVLVSGVKGYPPPLTTKVMVAAPGGYQAETIYYLNGLDISEKAEMMKRQLTSIFQGHRFSKLSMELYGGQALDPKSQAAGTAMLRVFVQAKRKEDIAASNFRIPIYSLRMQSYPGKLSHELGLPLNGSQAFHGDFPTTIPISQINHRMRLDNEPIIYAPSPPMFAEYPQLRPSYETATALDLRSFGLSSKAPLGAIVHARSGDKGNNSNVGFFVRYADEYPWLQSFLTVERLCVLFEDDWKDGYKAERCEFPNILAIHFRVLDFLDGGIASSSRIDGLGKGIGEYLRSKVVDIPIRFLQRGYI</sequence>
<comment type="caution">
    <text evidence="3">The sequence shown here is derived from an EMBL/GenBank/DDBJ whole genome shotgun (WGS) entry which is preliminary data.</text>
</comment>
<dbReference type="AlphaFoldDB" id="A0A8J2IAN3"/>
<accession>A0A8J2IAN3</accession>
<dbReference type="InterPro" id="IPR010839">
    <property type="entry name" value="AtuA_N"/>
</dbReference>
<dbReference type="InterPro" id="IPR056362">
    <property type="entry name" value="AtuA-like_ferredoxin_dom"/>
</dbReference>
<reference evidence="3" key="1">
    <citation type="submission" date="2021-05" db="EMBL/GenBank/DDBJ databases">
        <authorList>
            <person name="Stam R."/>
        </authorList>
    </citation>
    <scope>NUCLEOTIDE SEQUENCE</scope>
    <source>
        <strain evidence="3">CS162</strain>
    </source>
</reference>
<dbReference type="Proteomes" id="UP000676310">
    <property type="component" value="Unassembled WGS sequence"/>
</dbReference>
<gene>
    <name evidence="3" type="ORF">ALTATR162_LOCUS11101</name>
</gene>
<dbReference type="EMBL" id="CAJRGZ010000030">
    <property type="protein sequence ID" value="CAG5184826.1"/>
    <property type="molecule type" value="Genomic_DNA"/>
</dbReference>
<name>A0A8J2IAN3_9PLEO</name>
<organism evidence="3 4">
    <name type="scientific">Alternaria atra</name>
    <dbReference type="NCBI Taxonomy" id="119953"/>
    <lineage>
        <taxon>Eukaryota</taxon>
        <taxon>Fungi</taxon>
        <taxon>Dikarya</taxon>
        <taxon>Ascomycota</taxon>
        <taxon>Pezizomycotina</taxon>
        <taxon>Dothideomycetes</taxon>
        <taxon>Pleosporomycetidae</taxon>
        <taxon>Pleosporales</taxon>
        <taxon>Pleosporineae</taxon>
        <taxon>Pleosporaceae</taxon>
        <taxon>Alternaria</taxon>
        <taxon>Alternaria sect. Ulocladioides</taxon>
    </lineage>
</organism>
<dbReference type="Pfam" id="PF07287">
    <property type="entry name" value="AtuA"/>
    <property type="match status" value="2"/>
</dbReference>
<dbReference type="PANTHER" id="PTHR47585:SF2">
    <property type="entry name" value="DUF1446 DOMAIN PROTEIN (AFU_ORTHOLOGUE AFUA_6G11420)"/>
    <property type="match status" value="1"/>
</dbReference>
<feature type="domain" description="Acyclic terpene utilisation N-terminal" evidence="1">
    <location>
        <begin position="131"/>
        <end position="397"/>
    </location>
</feature>
<evidence type="ECO:0000313" key="3">
    <source>
        <dbReference type="EMBL" id="CAG5184826.1"/>
    </source>
</evidence>
<dbReference type="PANTHER" id="PTHR47585">
    <property type="match status" value="1"/>
</dbReference>
<evidence type="ECO:0000259" key="1">
    <source>
        <dbReference type="Pfam" id="PF07287"/>
    </source>
</evidence>
<dbReference type="Pfam" id="PF23544">
    <property type="entry name" value="AtuA_ferredoxin"/>
    <property type="match status" value="1"/>
</dbReference>
<dbReference type="OrthoDB" id="10265871at2759"/>
<feature type="domain" description="AtuA-like ferredoxin-fold" evidence="2">
    <location>
        <begin position="440"/>
        <end position="537"/>
    </location>
</feature>
<proteinExistence type="predicted"/>
<protein>
    <recommendedName>
        <fullName evidence="5">DUF1446-domain-containing protein</fullName>
    </recommendedName>
</protein>
<feature type="domain" description="Acyclic terpene utilisation N-terminal" evidence="1">
    <location>
        <begin position="11"/>
        <end position="129"/>
    </location>
</feature>
<evidence type="ECO:0008006" key="5">
    <source>
        <dbReference type="Google" id="ProtNLM"/>
    </source>
</evidence>
<evidence type="ECO:0000259" key="2">
    <source>
        <dbReference type="Pfam" id="PF23544"/>
    </source>
</evidence>
<dbReference type="GeneID" id="67011337"/>
<keyword evidence="4" id="KW-1185">Reference proteome</keyword>